<dbReference type="PANTHER" id="PTHR43008">
    <property type="entry name" value="BENZIL REDUCTASE"/>
    <property type="match status" value="1"/>
</dbReference>
<dbReference type="Proteomes" id="UP000198615">
    <property type="component" value="Unassembled WGS sequence"/>
</dbReference>
<dbReference type="InterPro" id="IPR036291">
    <property type="entry name" value="NAD(P)-bd_dom_sf"/>
</dbReference>
<dbReference type="CDD" id="cd05233">
    <property type="entry name" value="SDR_c"/>
    <property type="match status" value="1"/>
</dbReference>
<evidence type="ECO:0000313" key="4">
    <source>
        <dbReference type="Proteomes" id="UP000198615"/>
    </source>
</evidence>
<dbReference type="InterPro" id="IPR002347">
    <property type="entry name" value="SDR_fam"/>
</dbReference>
<dbReference type="PANTHER" id="PTHR43008:SF7">
    <property type="entry name" value="SHORT CHAIN DEHYDROGENASE_REDUCTASE (AFU_ORTHOLOGUE AFUA_2G00830)"/>
    <property type="match status" value="1"/>
</dbReference>
<dbReference type="PRINTS" id="PR00081">
    <property type="entry name" value="GDHRDH"/>
</dbReference>
<comment type="similarity">
    <text evidence="1">Belongs to the short-chain dehydrogenases/reductases (SDR) family.</text>
</comment>
<dbReference type="InterPro" id="IPR020904">
    <property type="entry name" value="Sc_DH/Rdtase_CS"/>
</dbReference>
<sequence length="275" mass="29346">MPHPAIARDKAAVITGAASGIGKAAASRLAGAGMRVYLLDLPGPALDAARAAVAEHASEPDHVVALPCDVSDEAEMRRAAQRVAAVSTAPSFLMNNAVTRVGGGIWNPSADWHRAVEVNLWGVINGVRCFVPSMIEAGARAHVVTVGSKQGITNPPGNTAYNVTKAAVKAYTEGLQHDLRNTPGCRVSAHLLIPGWTTTGDREHKPGAWLPEQVVDHMLTGLEAGDFYILCPDNETTTEMDRKRILWAAGDITENRSPLSRWDPAYKDAFDAFEP</sequence>
<protein>
    <submittedName>
        <fullName evidence="3">NAD(P)-dependent dehydrogenase, short-chain alcohol dehydrogenase family</fullName>
    </submittedName>
</protein>
<evidence type="ECO:0000313" key="3">
    <source>
        <dbReference type="EMBL" id="SDF26182.1"/>
    </source>
</evidence>
<dbReference type="PROSITE" id="PS00061">
    <property type="entry name" value="ADH_SHORT"/>
    <property type="match status" value="1"/>
</dbReference>
<gene>
    <name evidence="3" type="ORF">SAMN05660686_00789</name>
</gene>
<organism evidence="3 4">
    <name type="scientific">Thalassobaculum litoreum DSM 18839</name>
    <dbReference type="NCBI Taxonomy" id="1123362"/>
    <lineage>
        <taxon>Bacteria</taxon>
        <taxon>Pseudomonadati</taxon>
        <taxon>Pseudomonadota</taxon>
        <taxon>Alphaproteobacteria</taxon>
        <taxon>Rhodospirillales</taxon>
        <taxon>Thalassobaculaceae</taxon>
        <taxon>Thalassobaculum</taxon>
    </lineage>
</organism>
<evidence type="ECO:0000256" key="1">
    <source>
        <dbReference type="ARBA" id="ARBA00006484"/>
    </source>
</evidence>
<dbReference type="SUPFAM" id="SSF51735">
    <property type="entry name" value="NAD(P)-binding Rossmann-fold domains"/>
    <property type="match status" value="1"/>
</dbReference>
<reference evidence="3 4" key="1">
    <citation type="submission" date="2016-10" db="EMBL/GenBank/DDBJ databases">
        <authorList>
            <person name="Varghese N."/>
            <person name="Submissions S."/>
        </authorList>
    </citation>
    <scope>NUCLEOTIDE SEQUENCE [LARGE SCALE GENOMIC DNA]</scope>
    <source>
        <strain evidence="3 4">DSM 18839</strain>
    </source>
</reference>
<accession>A0A8G2EX59</accession>
<name>A0A8G2EX59_9PROT</name>
<keyword evidence="4" id="KW-1185">Reference proteome</keyword>
<comment type="caution">
    <text evidence="3">The sequence shown here is derived from an EMBL/GenBank/DDBJ whole genome shotgun (WGS) entry which is preliminary data.</text>
</comment>
<proteinExistence type="inferred from homology"/>
<dbReference type="AlphaFoldDB" id="A0A8G2EX59"/>
<dbReference type="Pfam" id="PF00106">
    <property type="entry name" value="adh_short"/>
    <property type="match status" value="1"/>
</dbReference>
<dbReference type="GO" id="GO:0050664">
    <property type="term" value="F:oxidoreductase activity, acting on NAD(P)H, oxygen as acceptor"/>
    <property type="evidence" value="ECO:0007669"/>
    <property type="project" value="TreeGrafter"/>
</dbReference>
<dbReference type="OrthoDB" id="4690547at2"/>
<dbReference type="RefSeq" id="WP_093148318.1">
    <property type="nucleotide sequence ID" value="NZ_FNBW01000002.1"/>
</dbReference>
<keyword evidence="2" id="KW-0560">Oxidoreductase</keyword>
<evidence type="ECO:0000256" key="2">
    <source>
        <dbReference type="ARBA" id="ARBA00023002"/>
    </source>
</evidence>
<dbReference type="Gene3D" id="3.40.50.720">
    <property type="entry name" value="NAD(P)-binding Rossmann-like Domain"/>
    <property type="match status" value="1"/>
</dbReference>
<dbReference type="EMBL" id="FNBW01000002">
    <property type="protein sequence ID" value="SDF26182.1"/>
    <property type="molecule type" value="Genomic_DNA"/>
</dbReference>